<reference evidence="1 2" key="1">
    <citation type="submission" date="2017-10" db="EMBL/GenBank/DDBJ databases">
        <title>Sequencing the genomes of 1000 actinobacteria strains.</title>
        <authorList>
            <person name="Klenk H.-P."/>
        </authorList>
    </citation>
    <scope>NUCLEOTIDE SEQUENCE [LARGE SCALE GENOMIC DNA]</scope>
    <source>
        <strain evidence="1 2">DSM 46092</strain>
    </source>
</reference>
<evidence type="ECO:0000313" key="1">
    <source>
        <dbReference type="EMBL" id="PFG49845.1"/>
    </source>
</evidence>
<proteinExistence type="predicted"/>
<gene>
    <name evidence="1" type="ORF">ATK36_5032</name>
</gene>
<name>A0A2A9FHD1_9PSEU</name>
<comment type="caution">
    <text evidence="1">The sequence shown here is derived from an EMBL/GenBank/DDBJ whole genome shotgun (WGS) entry which is preliminary data.</text>
</comment>
<protein>
    <submittedName>
        <fullName evidence="1">Uncharacterized protein</fullName>
    </submittedName>
</protein>
<keyword evidence="2" id="KW-1185">Reference proteome</keyword>
<accession>A0A2A9FHD1</accession>
<dbReference type="EMBL" id="PDJK01000002">
    <property type="protein sequence ID" value="PFG49845.1"/>
    <property type="molecule type" value="Genomic_DNA"/>
</dbReference>
<evidence type="ECO:0000313" key="2">
    <source>
        <dbReference type="Proteomes" id="UP000243542"/>
    </source>
</evidence>
<organism evidence="1 2">
    <name type="scientific">Amycolatopsis sulphurea</name>
    <dbReference type="NCBI Taxonomy" id="76022"/>
    <lineage>
        <taxon>Bacteria</taxon>
        <taxon>Bacillati</taxon>
        <taxon>Actinomycetota</taxon>
        <taxon>Actinomycetes</taxon>
        <taxon>Pseudonocardiales</taxon>
        <taxon>Pseudonocardiaceae</taxon>
        <taxon>Amycolatopsis</taxon>
    </lineage>
</organism>
<dbReference type="Proteomes" id="UP000243542">
    <property type="component" value="Unassembled WGS sequence"/>
</dbReference>
<sequence>MVWSTGPDTAPKTEVTIAHRLPGPPVHARAPSGLGARRGLPIAKLAPVVTG</sequence>
<dbReference type="AlphaFoldDB" id="A0A2A9FHD1"/>